<protein>
    <submittedName>
        <fullName evidence="2">Uncharacterized protein</fullName>
    </submittedName>
</protein>
<comment type="caution">
    <text evidence="2">The sequence shown here is derived from an EMBL/GenBank/DDBJ whole genome shotgun (WGS) entry which is preliminary data.</text>
</comment>
<keyword evidence="1" id="KW-1133">Transmembrane helix</keyword>
<evidence type="ECO:0000313" key="2">
    <source>
        <dbReference type="EMBL" id="MFD0963624.1"/>
    </source>
</evidence>
<evidence type="ECO:0000313" key="3">
    <source>
        <dbReference type="Proteomes" id="UP001596997"/>
    </source>
</evidence>
<keyword evidence="1" id="KW-0472">Membrane</keyword>
<keyword evidence="1" id="KW-0812">Transmembrane</keyword>
<sequence length="47" mass="5304">MEDNSVAQGVNDGIVYLMLVPYILLALVAYAIYRGFKKKEIKSLNNK</sequence>
<evidence type="ECO:0000256" key="1">
    <source>
        <dbReference type="SAM" id="Phobius"/>
    </source>
</evidence>
<feature type="transmembrane region" description="Helical" evidence="1">
    <location>
        <begin position="14"/>
        <end position="33"/>
    </location>
</feature>
<reference evidence="3" key="1">
    <citation type="journal article" date="2019" name="Int. J. Syst. Evol. Microbiol.">
        <title>The Global Catalogue of Microorganisms (GCM) 10K type strain sequencing project: providing services to taxonomists for standard genome sequencing and annotation.</title>
        <authorList>
            <consortium name="The Broad Institute Genomics Platform"/>
            <consortium name="The Broad Institute Genome Sequencing Center for Infectious Disease"/>
            <person name="Wu L."/>
            <person name="Ma J."/>
        </authorList>
    </citation>
    <scope>NUCLEOTIDE SEQUENCE [LARGE SCALE GENOMIC DNA]</scope>
    <source>
        <strain evidence="3">CCUG 62114</strain>
    </source>
</reference>
<keyword evidence="3" id="KW-1185">Reference proteome</keyword>
<gene>
    <name evidence="2" type="ORF">ACFQ1O_06380</name>
</gene>
<dbReference type="Proteomes" id="UP001596997">
    <property type="component" value="Unassembled WGS sequence"/>
</dbReference>
<proteinExistence type="predicted"/>
<organism evidence="2 3">
    <name type="scientific">Pseudofulvibacter geojedonensis</name>
    <dbReference type="NCBI Taxonomy" id="1123758"/>
    <lineage>
        <taxon>Bacteria</taxon>
        <taxon>Pseudomonadati</taxon>
        <taxon>Bacteroidota</taxon>
        <taxon>Flavobacteriia</taxon>
        <taxon>Flavobacteriales</taxon>
        <taxon>Flavobacteriaceae</taxon>
        <taxon>Pseudofulvibacter</taxon>
    </lineage>
</organism>
<name>A0ABW3I193_9FLAO</name>
<accession>A0ABW3I193</accession>
<dbReference type="EMBL" id="JBHTJM010000006">
    <property type="protein sequence ID" value="MFD0963624.1"/>
    <property type="molecule type" value="Genomic_DNA"/>
</dbReference>